<reference evidence="1" key="1">
    <citation type="submission" date="2013-04" db="EMBL/GenBank/DDBJ databases">
        <title>The genome sequencing project of 58 acetic acid bacteria.</title>
        <authorList>
            <person name="Okamoto-Kainuma A."/>
            <person name="Ishikawa M."/>
            <person name="Umino S."/>
            <person name="Koizumi Y."/>
            <person name="Shiwa Y."/>
            <person name="Yoshikawa H."/>
            <person name="Matsutani M."/>
            <person name="Matsushita K."/>
        </authorList>
    </citation>
    <scope>NUCLEOTIDE SEQUENCE</scope>
    <source>
        <strain evidence="1">DSM 12717</strain>
    </source>
</reference>
<dbReference type="SUPFAM" id="SSF53335">
    <property type="entry name" value="S-adenosyl-L-methionine-dependent methyltransferases"/>
    <property type="match status" value="1"/>
</dbReference>
<sequence length="52" mass="5746">MHVTAIDVDPRAAHMAFVQFSLLHIPATVIVGNSLTLETREYWFTPAHILGG</sequence>
<comment type="caution">
    <text evidence="1">The sequence shown here is derived from an EMBL/GenBank/DDBJ whole genome shotgun (WGS) entry which is preliminary data.</text>
</comment>
<name>A0ABQ0P7F5_9PROT</name>
<dbReference type="InterPro" id="IPR029063">
    <property type="entry name" value="SAM-dependent_MTases_sf"/>
</dbReference>
<dbReference type="EMBL" id="BAQP01000035">
    <property type="protein sequence ID" value="GBQ21633.1"/>
    <property type="molecule type" value="Genomic_DNA"/>
</dbReference>
<evidence type="ECO:0000313" key="1">
    <source>
        <dbReference type="EMBL" id="GBQ21633.1"/>
    </source>
</evidence>
<keyword evidence="2" id="KW-1185">Reference proteome</keyword>
<accession>A0ABQ0P7F5</accession>
<evidence type="ECO:0000313" key="2">
    <source>
        <dbReference type="Proteomes" id="UP001060895"/>
    </source>
</evidence>
<dbReference type="Proteomes" id="UP001060895">
    <property type="component" value="Unassembled WGS sequence"/>
</dbReference>
<dbReference type="RefSeq" id="WP_220795150.1">
    <property type="nucleotide sequence ID" value="NZ_BAQP01000035.1"/>
</dbReference>
<organism evidence="1 2">
    <name type="scientific">Gluconacetobacter sacchari DSM 12717</name>
    <dbReference type="NCBI Taxonomy" id="1307940"/>
    <lineage>
        <taxon>Bacteria</taxon>
        <taxon>Pseudomonadati</taxon>
        <taxon>Pseudomonadota</taxon>
        <taxon>Alphaproteobacteria</taxon>
        <taxon>Acetobacterales</taxon>
        <taxon>Acetobacteraceae</taxon>
        <taxon>Gluconacetobacter</taxon>
    </lineage>
</organism>
<proteinExistence type="predicted"/>
<gene>
    <name evidence="1" type="ORF">AA12717_0951</name>
</gene>
<protein>
    <submittedName>
        <fullName evidence="1">Uncharacterized protein</fullName>
    </submittedName>
</protein>